<reference evidence="2" key="1">
    <citation type="submission" date="2015-01" db="EMBL/GenBank/DDBJ databases">
        <authorList>
            <person name="Manzoor Shahid"/>
            <person name="Zubair Saima"/>
        </authorList>
    </citation>
    <scope>NUCLEOTIDE SEQUENCE [LARGE SCALE GENOMIC DNA]</scope>
    <source>
        <strain evidence="2">V1</strain>
    </source>
</reference>
<evidence type="ECO:0000313" key="2">
    <source>
        <dbReference type="Proteomes" id="UP000042527"/>
    </source>
</evidence>
<proteinExistence type="predicted"/>
<protein>
    <submittedName>
        <fullName evidence="1">Uncharacterized protein</fullName>
    </submittedName>
</protein>
<evidence type="ECO:0000313" key="1">
    <source>
        <dbReference type="EMBL" id="CEM60458.1"/>
    </source>
</evidence>
<dbReference type="Proteomes" id="UP000042527">
    <property type="component" value="Unassembled WGS sequence"/>
</dbReference>
<sequence>MGSTIVFTQSASYNQHANKIITDLQQEQILCLTFILNINIVWLQQ</sequence>
<accession>A0A0B7GPT1</accession>
<dbReference type="EMBL" id="CDNC01000001">
    <property type="protein sequence ID" value="CEM60458.1"/>
    <property type="molecule type" value="Genomic_DNA"/>
</dbReference>
<dbReference type="AlphaFoldDB" id="A0A0B7GPT1"/>
<organism evidence="1 2">
    <name type="scientific">Treponema phagedenis</name>
    <dbReference type="NCBI Taxonomy" id="162"/>
    <lineage>
        <taxon>Bacteria</taxon>
        <taxon>Pseudomonadati</taxon>
        <taxon>Spirochaetota</taxon>
        <taxon>Spirochaetia</taxon>
        <taxon>Spirochaetales</taxon>
        <taxon>Treponemataceae</taxon>
        <taxon>Treponema</taxon>
    </lineage>
</organism>
<keyword evidence="2" id="KW-1185">Reference proteome</keyword>
<gene>
    <name evidence="1" type="ORF">TPHV1_10126</name>
</gene>
<name>A0A0B7GPT1_TREPH</name>